<keyword evidence="2 5" id="KW-0812">Transmembrane</keyword>
<feature type="transmembrane region" description="Helical" evidence="5">
    <location>
        <begin position="414"/>
        <end position="434"/>
    </location>
</feature>
<organism evidence="7 8">
    <name type="scientific">Apophysomyces ossiformis</name>
    <dbReference type="NCBI Taxonomy" id="679940"/>
    <lineage>
        <taxon>Eukaryota</taxon>
        <taxon>Fungi</taxon>
        <taxon>Fungi incertae sedis</taxon>
        <taxon>Mucoromycota</taxon>
        <taxon>Mucoromycotina</taxon>
        <taxon>Mucoromycetes</taxon>
        <taxon>Mucorales</taxon>
        <taxon>Mucorineae</taxon>
        <taxon>Mucoraceae</taxon>
        <taxon>Apophysomyces</taxon>
    </lineage>
</organism>
<feature type="transmembrane region" description="Helical" evidence="5">
    <location>
        <begin position="170"/>
        <end position="190"/>
    </location>
</feature>
<sequence length="455" mass="49248">MLEFYTQVFCDKHYESKTVINVDGDLNPIQDCSIPEVQSVVATAVAIIMFLSFGPGIFTAGYFGKLSDRKGRKVIYKIAAVGQTLQLLCYVITAKYQDIVGVTFLFLAPIIRGVFVGETVLSAAVQAYIADCTTMEDRTVAFGRLIASVMLGACLGPFAGGYLLSKTNSILVLFYVGLSINILFIIYTTFVMPESVNLDQPLVSPVEDDNNKNSGLSSYWSKLNFFATFAILFRARSRKLSTAALPILAILQFLFSAISTPPILLYAMLKYHWTSFEGGVFVSVSAFNRLVITLALLPLLTKLFRKSSSDPKDVGHSLQFDLWLLRVGFAVLTVSLLWMGLSESQGSFVISIVVLSLSVLCLPTLSSLLTAAVDPSEVGEVMTASAVLDSFGVICAQSGANGIYSATVATFPNVVFFICAGVAVMALCLAFFVYPVSSNTDEEGATTNHTDIIQL</sequence>
<feature type="transmembrane region" description="Helical" evidence="5">
    <location>
        <begin position="322"/>
        <end position="341"/>
    </location>
</feature>
<dbReference type="InterPro" id="IPR011701">
    <property type="entry name" value="MFS"/>
</dbReference>
<comment type="subcellular location">
    <subcellularLocation>
        <location evidence="1">Membrane</location>
        <topology evidence="1">Multi-pass membrane protein</topology>
    </subcellularLocation>
</comment>
<evidence type="ECO:0000256" key="3">
    <source>
        <dbReference type="ARBA" id="ARBA00022989"/>
    </source>
</evidence>
<dbReference type="GO" id="GO:0022857">
    <property type="term" value="F:transmembrane transporter activity"/>
    <property type="evidence" value="ECO:0007669"/>
    <property type="project" value="InterPro"/>
</dbReference>
<feature type="transmembrane region" description="Helical" evidence="5">
    <location>
        <begin position="243"/>
        <end position="268"/>
    </location>
</feature>
<dbReference type="Pfam" id="PF07690">
    <property type="entry name" value="MFS_1"/>
    <property type="match status" value="1"/>
</dbReference>
<comment type="caution">
    <text evidence="7">The sequence shown here is derived from an EMBL/GenBank/DDBJ whole genome shotgun (WGS) entry which is preliminary data.</text>
</comment>
<dbReference type="OrthoDB" id="3026777at2759"/>
<evidence type="ECO:0000256" key="5">
    <source>
        <dbReference type="SAM" id="Phobius"/>
    </source>
</evidence>
<evidence type="ECO:0000256" key="2">
    <source>
        <dbReference type="ARBA" id="ARBA00022692"/>
    </source>
</evidence>
<accession>A0A8H7BIN6</accession>
<evidence type="ECO:0000256" key="4">
    <source>
        <dbReference type="ARBA" id="ARBA00023136"/>
    </source>
</evidence>
<dbReference type="SUPFAM" id="SSF103473">
    <property type="entry name" value="MFS general substrate transporter"/>
    <property type="match status" value="1"/>
</dbReference>
<dbReference type="PANTHER" id="PTHR23507">
    <property type="entry name" value="ZGC:174356"/>
    <property type="match status" value="1"/>
</dbReference>
<feature type="domain" description="Major facilitator superfamily (MFS) profile" evidence="6">
    <location>
        <begin position="1"/>
        <end position="438"/>
    </location>
</feature>
<evidence type="ECO:0000256" key="1">
    <source>
        <dbReference type="ARBA" id="ARBA00004141"/>
    </source>
</evidence>
<feature type="transmembrane region" description="Helical" evidence="5">
    <location>
        <begin position="141"/>
        <end position="164"/>
    </location>
</feature>
<name>A0A8H7BIN6_9FUNG</name>
<keyword evidence="4 5" id="KW-0472">Membrane</keyword>
<evidence type="ECO:0000313" key="7">
    <source>
        <dbReference type="EMBL" id="KAF7724626.1"/>
    </source>
</evidence>
<dbReference type="PROSITE" id="PS50850">
    <property type="entry name" value="MFS"/>
    <property type="match status" value="1"/>
</dbReference>
<feature type="transmembrane region" description="Helical" evidence="5">
    <location>
        <begin position="99"/>
        <end position="129"/>
    </location>
</feature>
<feature type="transmembrane region" description="Helical" evidence="5">
    <location>
        <begin position="280"/>
        <end position="301"/>
    </location>
</feature>
<gene>
    <name evidence="7" type="ORF">EC973_000870</name>
</gene>
<evidence type="ECO:0000259" key="6">
    <source>
        <dbReference type="PROSITE" id="PS50850"/>
    </source>
</evidence>
<dbReference type="Proteomes" id="UP000605846">
    <property type="component" value="Unassembled WGS sequence"/>
</dbReference>
<reference evidence="7" key="1">
    <citation type="submission" date="2020-01" db="EMBL/GenBank/DDBJ databases">
        <title>Genome Sequencing of Three Apophysomyces-Like Fungal Strains Confirms a Novel Fungal Genus in the Mucoromycota with divergent Burkholderia-like Endosymbiotic Bacteria.</title>
        <authorList>
            <person name="Stajich J.E."/>
            <person name="Macias A.M."/>
            <person name="Carter-House D."/>
            <person name="Lovett B."/>
            <person name="Kasson L.R."/>
            <person name="Berry K."/>
            <person name="Grigoriev I."/>
            <person name="Chang Y."/>
            <person name="Spatafora J."/>
            <person name="Kasson M.T."/>
        </authorList>
    </citation>
    <scope>NUCLEOTIDE SEQUENCE</scope>
    <source>
        <strain evidence="7">NRRL A-21654</strain>
    </source>
</reference>
<dbReference type="InterPro" id="IPR020846">
    <property type="entry name" value="MFS_dom"/>
</dbReference>
<dbReference type="AlphaFoldDB" id="A0A8H7BIN6"/>
<dbReference type="PANTHER" id="PTHR23507:SF1">
    <property type="entry name" value="FI18259P1-RELATED"/>
    <property type="match status" value="1"/>
</dbReference>
<dbReference type="Gene3D" id="1.20.1250.20">
    <property type="entry name" value="MFS general substrate transporter like domains"/>
    <property type="match status" value="1"/>
</dbReference>
<evidence type="ECO:0000313" key="8">
    <source>
        <dbReference type="Proteomes" id="UP000605846"/>
    </source>
</evidence>
<dbReference type="InterPro" id="IPR036259">
    <property type="entry name" value="MFS_trans_sf"/>
</dbReference>
<dbReference type="EMBL" id="JABAYA010000115">
    <property type="protein sequence ID" value="KAF7724626.1"/>
    <property type="molecule type" value="Genomic_DNA"/>
</dbReference>
<protein>
    <recommendedName>
        <fullName evidence="6">Major facilitator superfamily (MFS) profile domain-containing protein</fullName>
    </recommendedName>
</protein>
<proteinExistence type="predicted"/>
<keyword evidence="8" id="KW-1185">Reference proteome</keyword>
<dbReference type="GO" id="GO:0016020">
    <property type="term" value="C:membrane"/>
    <property type="evidence" value="ECO:0007669"/>
    <property type="project" value="UniProtKB-SubCell"/>
</dbReference>
<feature type="transmembrane region" description="Helical" evidence="5">
    <location>
        <begin position="40"/>
        <end position="62"/>
    </location>
</feature>
<feature type="transmembrane region" description="Helical" evidence="5">
    <location>
        <begin position="347"/>
        <end position="373"/>
    </location>
</feature>
<keyword evidence="3 5" id="KW-1133">Transmembrane helix</keyword>